<protein>
    <submittedName>
        <fullName evidence="2">Uncharacterized protein</fullName>
    </submittedName>
</protein>
<feature type="compositionally biased region" description="Polar residues" evidence="1">
    <location>
        <begin position="239"/>
        <end position="252"/>
    </location>
</feature>
<reference evidence="3" key="1">
    <citation type="journal article" date="2023" name="Commun. Biol.">
        <title>Genome analysis of Parmales, the sister group of diatoms, reveals the evolutionary specialization of diatoms from phago-mixotrophs to photoautotrophs.</title>
        <authorList>
            <person name="Ban H."/>
            <person name="Sato S."/>
            <person name="Yoshikawa S."/>
            <person name="Yamada K."/>
            <person name="Nakamura Y."/>
            <person name="Ichinomiya M."/>
            <person name="Sato N."/>
            <person name="Blanc-Mathieu R."/>
            <person name="Endo H."/>
            <person name="Kuwata A."/>
            <person name="Ogata H."/>
        </authorList>
    </citation>
    <scope>NUCLEOTIDE SEQUENCE [LARGE SCALE GENOMIC DNA]</scope>
    <source>
        <strain evidence="3">NIES 3701</strain>
    </source>
</reference>
<feature type="region of interest" description="Disordered" evidence="1">
    <location>
        <begin position="208"/>
        <end position="277"/>
    </location>
</feature>
<gene>
    <name evidence="2" type="ORF">TrST_g8869</name>
</gene>
<organism evidence="2 3">
    <name type="scientific">Triparma strigata</name>
    <dbReference type="NCBI Taxonomy" id="1606541"/>
    <lineage>
        <taxon>Eukaryota</taxon>
        <taxon>Sar</taxon>
        <taxon>Stramenopiles</taxon>
        <taxon>Ochrophyta</taxon>
        <taxon>Bolidophyceae</taxon>
        <taxon>Parmales</taxon>
        <taxon>Triparmaceae</taxon>
        <taxon>Triparma</taxon>
    </lineage>
</organism>
<accession>A0A9W7DTF7</accession>
<sequence>MSSDISSDSLNAHLGITNDVDSSADELDPLSPNKINSPQGQKPQALAWSVPSTTLPSPPPHNRRTAAPPDPPSALSDKFLSNVAETLASPVRGDGKPFSVHEVSMLDRGGTPPPAQPELHPSSFESDLPPRSFSSLSQSQLAKSADSLRALDKELVAERSRYDARGCASIAALLRKRSEIARNDAEKILVRIMEVKKEKAQNDRIAIQNPSASASQHGASKIAHPRWGFDNLPRRGNAPTHQTSKGQRSSEWINDKVRGEKRPGRSKPPSMGGGEAWDGSTFKNNLIDTLHNRLLMKMCFVAMARSSDIARLRKRLVVRLIKLRGLNLLRTAFAGFLMTHVRGVKLKLFCADLWGRRDQRLLEQLLKIWRSYAASKKLRHAANDWALIRHHVRRNVHRAFVRLLANRAVRIKDRVDLEGGAKWGKVRRLARAFWGLCQAASYLKSVRVRTMAFVYKDTAGNLPVAISDEVAFRACKRCRDVVSKEILTVRDEKVDHACRRAVGVGGRWGPHQLPDSLRFKNYKVVDARLGGKWVSSYVYDPLRNYLNPSVMLDDGGGAGGGTDPDGLNFESDSSEFRRTFQGLKRGFEAETTDGGRRKKLGAMLRSLDSFMSTGIAVDPQEHAVKLPGDYGGGGFKPPDQYGMNAKGKVMMLTSIDETATGASIARLVQKVFRAWVKVVGFRMLCREVFEWGRRRMLKLVWKPIWVHWRVLSAAKEVAEVEGGLRLLGRLMARWRTFATHMRAGKIRFIRRIFVRRVQFIVKAWREWARRKGKKKRVADAHWFKKGRELGFDRWHSWSVETARLKKYFNMIRVKRVARILRIRFAEWHRKIIVNRRLLRRVFQIGIEFSEHFKRLRGNREKSEFNLLRDILMAWRKTALERIRDRTLRMNLISRRMLWEASLVSRTFLGWQRHSYCAVVSREFRAEGEIRNLRRIFAGWERWSYRILRVRHKWTVRKPLEWVFCGLRLGCDVSRMSRTVILKKVWLRWESQCTERYRTQPAEFRNFWLLKHVVREWAWLVGEIGVERRCGFDSSDGFYYRPFMSKRKLQELELELSSEVSEIGTPKPLLGLSAITTYRNLSLLLRTFRWWSGLHSRISHLRRNLGRLSRLTLRLKLSSAFSKFPGFGNNSKVLNFRGKKLKKTIFSAWKVFSDTYVKRMHDSELHSLLRSKRNRKEALQVHAHAPPPVENKGKGESFLVQIDVINRQRVLQSYYIWKRMTIINRENRIQKMRLQRKLDFETKRNVFDKWEEGTHFIHRRSSFGRKKVGRERKGTGRGITAPLSDKRMILMNFMNSGSGGGGMWE</sequence>
<evidence type="ECO:0000313" key="2">
    <source>
        <dbReference type="EMBL" id="GMH54212.1"/>
    </source>
</evidence>
<feature type="compositionally biased region" description="Polar residues" evidence="1">
    <location>
        <begin position="208"/>
        <end position="218"/>
    </location>
</feature>
<comment type="caution">
    <text evidence="2">The sequence shown here is derived from an EMBL/GenBank/DDBJ whole genome shotgun (WGS) entry which is preliminary data.</text>
</comment>
<keyword evidence="3" id="KW-1185">Reference proteome</keyword>
<dbReference type="EMBL" id="BRXY01000025">
    <property type="protein sequence ID" value="GMH54212.1"/>
    <property type="molecule type" value="Genomic_DNA"/>
</dbReference>
<feature type="compositionally biased region" description="Polar residues" evidence="1">
    <location>
        <begin position="33"/>
        <end position="42"/>
    </location>
</feature>
<evidence type="ECO:0000313" key="3">
    <source>
        <dbReference type="Proteomes" id="UP001165085"/>
    </source>
</evidence>
<feature type="compositionally biased region" description="Basic and acidic residues" evidence="1">
    <location>
        <begin position="253"/>
        <end position="263"/>
    </location>
</feature>
<proteinExistence type="predicted"/>
<name>A0A9W7DTF7_9STRA</name>
<feature type="compositionally biased region" description="Polar residues" evidence="1">
    <location>
        <begin position="1"/>
        <end position="10"/>
    </location>
</feature>
<evidence type="ECO:0000256" key="1">
    <source>
        <dbReference type="SAM" id="MobiDB-lite"/>
    </source>
</evidence>
<dbReference type="Proteomes" id="UP001165085">
    <property type="component" value="Unassembled WGS sequence"/>
</dbReference>
<dbReference type="OrthoDB" id="196980at2759"/>
<feature type="region of interest" description="Disordered" evidence="1">
    <location>
        <begin position="1"/>
        <end position="139"/>
    </location>
</feature>